<dbReference type="Proteomes" id="UP000290900">
    <property type="component" value="Unassembled WGS sequence"/>
</dbReference>
<evidence type="ECO:0000313" key="3">
    <source>
        <dbReference type="Proteomes" id="UP000290900"/>
    </source>
</evidence>
<reference evidence="2 3" key="1">
    <citation type="submission" date="2018-12" db="EMBL/GenBank/DDBJ databases">
        <authorList>
            <person name="Tiukova I."/>
            <person name="Dainat J."/>
        </authorList>
    </citation>
    <scope>NUCLEOTIDE SEQUENCE [LARGE SCALE GENOMIC DNA]</scope>
</reference>
<dbReference type="InParanoid" id="A0A448YU32"/>
<dbReference type="PANTHER" id="PTHR39398:SF1">
    <property type="entry name" value="CSN8_PSMD8_EIF3K DOMAIN-CONTAINING PROTEIN"/>
    <property type="match status" value="1"/>
</dbReference>
<protein>
    <submittedName>
        <fullName evidence="2">DEKNAAC105510</fullName>
    </submittedName>
</protein>
<dbReference type="AlphaFoldDB" id="A0A448YU32"/>
<dbReference type="PANTHER" id="PTHR39398">
    <property type="entry name" value="YALI0F14311P"/>
    <property type="match status" value="1"/>
</dbReference>
<proteinExistence type="predicted"/>
<accession>A0A448YU32</accession>
<sequence>MDKQGDSHRGRHRSSRGGRNRHREVVGELGDDEAKRERRRARFAREDSQIQRDKSKEFGLISRGEDLRLQNDARARRSLYRETIEKVKLFQSVPGTKGITKDGIAMDFRKLRESILKMPPDDFSRKVLLSSVRFSVSVGHYQSYVPAIRKLLDIQEVLEKNELEEIWSYLVLHVFHFGREYERGFKMYFEHVSEIERQMVGVGKESSIKDFTNAQILYRLLRSYIKEDYYDWLVVYKYLSLEADPQRSNYFAILKATAYMGVMQAVVDRLEGAFFVLQKSIVEKLAHMEYKTLVKTFSLKWSLNESTNIVTLRERMVQKSVKTCSAAVK</sequence>
<name>A0A448YU32_BRENA</name>
<feature type="region of interest" description="Disordered" evidence="1">
    <location>
        <begin position="1"/>
        <end position="50"/>
    </location>
</feature>
<keyword evidence="3" id="KW-1185">Reference proteome</keyword>
<feature type="compositionally biased region" description="Basic residues" evidence="1">
    <location>
        <begin position="9"/>
        <end position="22"/>
    </location>
</feature>
<dbReference type="STRING" id="13370.A0A448YU32"/>
<dbReference type="EMBL" id="CAACVR010000076">
    <property type="protein sequence ID" value="VEU24434.1"/>
    <property type="molecule type" value="Genomic_DNA"/>
</dbReference>
<dbReference type="OrthoDB" id="2100128at2759"/>
<gene>
    <name evidence="2" type="ORF">BRENAR_LOCUS5162</name>
</gene>
<evidence type="ECO:0000256" key="1">
    <source>
        <dbReference type="SAM" id="MobiDB-lite"/>
    </source>
</evidence>
<evidence type="ECO:0000313" key="2">
    <source>
        <dbReference type="EMBL" id="VEU24434.1"/>
    </source>
</evidence>
<organism evidence="2 3">
    <name type="scientific">Brettanomyces naardenensis</name>
    <name type="common">Yeast</name>
    <dbReference type="NCBI Taxonomy" id="13370"/>
    <lineage>
        <taxon>Eukaryota</taxon>
        <taxon>Fungi</taxon>
        <taxon>Dikarya</taxon>
        <taxon>Ascomycota</taxon>
        <taxon>Saccharomycotina</taxon>
        <taxon>Pichiomycetes</taxon>
        <taxon>Pichiales</taxon>
        <taxon>Pichiaceae</taxon>
        <taxon>Brettanomyces</taxon>
    </lineage>
</organism>